<dbReference type="GeneID" id="111136650"/>
<dbReference type="AlphaFoldDB" id="A0A8B8ETT0"/>
<evidence type="ECO:0000256" key="3">
    <source>
        <dbReference type="ARBA" id="ARBA00022588"/>
    </source>
</evidence>
<proteinExistence type="predicted"/>
<sequence>MSDLFRDDHRRRVIQDNLVELADRLCPEELLPHLPCLSKTSKQKIVCRLEQRGQQAASLLLLDDLPRKDRWWEQLLAALRHPSVGMKDLAESLQRKEEAATGARSQALETSPPYRKVPQTKRRPMVDWSTPFGDLMPFSVVIILSRLDMDSRWKELAAYLGFLAEYTMEEVNSFETYTQDRRYIESMCRDLKSRPDITLGHMIDLLKIMERIDLLEELQRVKELKHLDWSNKLQSTLSDVTTGEQLEVNIQVCDSVDSSQTNSTRIDEIYCCENSPPGDQILKQCNGQGLEVQEDSASNEPEITVSAPDFIDSAQTNSQGIQDGCGTMPPHTKTKEICGGEGKEVNEDSTNSSEIPEDKNTVSSNRRDSASRRVPEVGGIGECSLVKIGTAVGLAAAVAALLYRS</sequence>
<keyword evidence="1" id="KW-1017">Isopeptide bond</keyword>
<dbReference type="GO" id="GO:0045087">
    <property type="term" value="P:innate immune response"/>
    <property type="evidence" value="ECO:0007669"/>
    <property type="project" value="UniProtKB-KW"/>
</dbReference>
<feature type="region of interest" description="Disordered" evidence="6">
    <location>
        <begin position="91"/>
        <end position="120"/>
    </location>
</feature>
<evidence type="ECO:0000256" key="6">
    <source>
        <dbReference type="SAM" id="MobiDB-lite"/>
    </source>
</evidence>
<evidence type="ECO:0000256" key="5">
    <source>
        <dbReference type="ARBA" id="ARBA00022859"/>
    </source>
</evidence>
<feature type="compositionally biased region" description="Basic and acidic residues" evidence="6">
    <location>
        <begin position="333"/>
        <end position="346"/>
    </location>
</feature>
<name>A0A8B8ETT0_CRAVI</name>
<feature type="domain" description="Caspase recruitment" evidence="7">
    <location>
        <begin position="7"/>
        <end position="95"/>
    </location>
</feature>
<dbReference type="InterPro" id="IPR031964">
    <property type="entry name" value="CARD_dom"/>
</dbReference>
<evidence type="ECO:0000259" key="7">
    <source>
        <dbReference type="Pfam" id="PF16739"/>
    </source>
</evidence>
<protein>
    <submittedName>
        <fullName evidence="9">Uncharacterized protein LOC111136650 isoform X1</fullName>
    </submittedName>
</protein>
<dbReference type="InterPro" id="IPR011029">
    <property type="entry name" value="DEATH-like_dom_sf"/>
</dbReference>
<keyword evidence="8" id="KW-1185">Reference proteome</keyword>
<feature type="compositionally biased region" description="Basic and acidic residues" evidence="6">
    <location>
        <begin position="356"/>
        <end position="375"/>
    </location>
</feature>
<reference evidence="9" key="1">
    <citation type="submission" date="2025-08" db="UniProtKB">
        <authorList>
            <consortium name="RefSeq"/>
        </authorList>
    </citation>
    <scope>IDENTIFICATION</scope>
    <source>
        <tissue evidence="9">Whole sample</tissue>
    </source>
</reference>
<dbReference type="KEGG" id="cvn:111136650"/>
<keyword evidence="4" id="KW-0832">Ubl conjugation</keyword>
<dbReference type="GO" id="GO:0005737">
    <property type="term" value="C:cytoplasm"/>
    <property type="evidence" value="ECO:0007669"/>
    <property type="project" value="UniProtKB-ARBA"/>
</dbReference>
<dbReference type="OrthoDB" id="6158275at2759"/>
<dbReference type="RefSeq" id="XP_022343364.1">
    <property type="nucleotide sequence ID" value="XM_022487656.1"/>
</dbReference>
<dbReference type="Pfam" id="PF16739">
    <property type="entry name" value="CARD_2"/>
    <property type="match status" value="1"/>
</dbReference>
<evidence type="ECO:0000313" key="8">
    <source>
        <dbReference type="Proteomes" id="UP000694844"/>
    </source>
</evidence>
<evidence type="ECO:0000256" key="2">
    <source>
        <dbReference type="ARBA" id="ARBA00022553"/>
    </source>
</evidence>
<evidence type="ECO:0000256" key="4">
    <source>
        <dbReference type="ARBA" id="ARBA00022843"/>
    </source>
</evidence>
<keyword evidence="5" id="KW-0391">Immunity</keyword>
<evidence type="ECO:0000256" key="1">
    <source>
        <dbReference type="ARBA" id="ARBA00022499"/>
    </source>
</evidence>
<dbReference type="Gene3D" id="1.10.533.10">
    <property type="entry name" value="Death Domain, Fas"/>
    <property type="match status" value="2"/>
</dbReference>
<dbReference type="SUPFAM" id="SSF47986">
    <property type="entry name" value="DEATH domain"/>
    <property type="match status" value="2"/>
</dbReference>
<organism evidence="8 9">
    <name type="scientific">Crassostrea virginica</name>
    <name type="common">Eastern oyster</name>
    <dbReference type="NCBI Taxonomy" id="6565"/>
    <lineage>
        <taxon>Eukaryota</taxon>
        <taxon>Metazoa</taxon>
        <taxon>Spiralia</taxon>
        <taxon>Lophotrochozoa</taxon>
        <taxon>Mollusca</taxon>
        <taxon>Bivalvia</taxon>
        <taxon>Autobranchia</taxon>
        <taxon>Pteriomorphia</taxon>
        <taxon>Ostreida</taxon>
        <taxon>Ostreoidea</taxon>
        <taxon>Ostreidae</taxon>
        <taxon>Crassostrea</taxon>
    </lineage>
</organism>
<accession>A0A8B8ETT0</accession>
<keyword evidence="2" id="KW-0597">Phosphoprotein</keyword>
<keyword evidence="3" id="KW-0399">Innate immunity</keyword>
<gene>
    <name evidence="9" type="primary">LOC111136650</name>
</gene>
<dbReference type="Proteomes" id="UP000694844">
    <property type="component" value="Chromosome 5"/>
</dbReference>
<feature type="region of interest" description="Disordered" evidence="6">
    <location>
        <begin position="314"/>
        <end position="375"/>
    </location>
</feature>
<evidence type="ECO:0000313" key="9">
    <source>
        <dbReference type="RefSeq" id="XP_022343364.1"/>
    </source>
</evidence>